<dbReference type="EMBL" id="OZ034817">
    <property type="protein sequence ID" value="CAL1382934.1"/>
    <property type="molecule type" value="Genomic_DNA"/>
</dbReference>
<dbReference type="AlphaFoldDB" id="A0AAV2EAV9"/>
<gene>
    <name evidence="2" type="ORF">LTRI10_LOCUS24235</name>
</gene>
<reference evidence="2 3" key="1">
    <citation type="submission" date="2024-04" db="EMBL/GenBank/DDBJ databases">
        <authorList>
            <person name="Fracassetti M."/>
        </authorList>
    </citation>
    <scope>NUCLEOTIDE SEQUENCE [LARGE SCALE GENOMIC DNA]</scope>
</reference>
<keyword evidence="3" id="KW-1185">Reference proteome</keyword>
<dbReference type="Proteomes" id="UP001497516">
    <property type="component" value="Chromosome 4"/>
</dbReference>
<protein>
    <submittedName>
        <fullName evidence="2">Uncharacterized protein</fullName>
    </submittedName>
</protein>
<sequence>MEWLDWTAAESIEIRNLHSLVADLGECQLSMKRELKDDMNDIKTTLHSLWDLLIGRSDQNCENGRGKKNDDVVEVLNISSDSSSLATRSKNNATNTASRRKGKGFMRSPIKLRSPIRTRQYTERRDGKTQVVGLFITTKALSEIDQKLINHVFYPTNNASEVFVKSSVFHLNREEFMSYSQKYHCQPRSSLFALTC</sequence>
<feature type="region of interest" description="Disordered" evidence="1">
    <location>
        <begin position="84"/>
        <end position="104"/>
    </location>
</feature>
<evidence type="ECO:0000313" key="3">
    <source>
        <dbReference type="Proteomes" id="UP001497516"/>
    </source>
</evidence>
<accession>A0AAV2EAV9</accession>
<proteinExistence type="predicted"/>
<feature type="compositionally biased region" description="Polar residues" evidence="1">
    <location>
        <begin position="84"/>
        <end position="97"/>
    </location>
</feature>
<organism evidence="2 3">
    <name type="scientific">Linum trigynum</name>
    <dbReference type="NCBI Taxonomy" id="586398"/>
    <lineage>
        <taxon>Eukaryota</taxon>
        <taxon>Viridiplantae</taxon>
        <taxon>Streptophyta</taxon>
        <taxon>Embryophyta</taxon>
        <taxon>Tracheophyta</taxon>
        <taxon>Spermatophyta</taxon>
        <taxon>Magnoliopsida</taxon>
        <taxon>eudicotyledons</taxon>
        <taxon>Gunneridae</taxon>
        <taxon>Pentapetalae</taxon>
        <taxon>rosids</taxon>
        <taxon>fabids</taxon>
        <taxon>Malpighiales</taxon>
        <taxon>Linaceae</taxon>
        <taxon>Linum</taxon>
    </lineage>
</organism>
<name>A0AAV2EAV9_9ROSI</name>
<evidence type="ECO:0000313" key="2">
    <source>
        <dbReference type="EMBL" id="CAL1382934.1"/>
    </source>
</evidence>
<evidence type="ECO:0000256" key="1">
    <source>
        <dbReference type="SAM" id="MobiDB-lite"/>
    </source>
</evidence>